<evidence type="ECO:0000256" key="6">
    <source>
        <dbReference type="ARBA" id="ARBA00023136"/>
    </source>
</evidence>
<dbReference type="PANTHER" id="PTHR30489:SF0">
    <property type="entry name" value="LIPOPROTEIN-RELEASING SYSTEM TRANSMEMBRANE PROTEIN LOLE"/>
    <property type="match status" value="1"/>
</dbReference>
<dbReference type="EMBL" id="JANPWE010000001">
    <property type="protein sequence ID" value="MCR6544306.1"/>
    <property type="molecule type" value="Genomic_DNA"/>
</dbReference>
<sequence length="387" mass="41831">MPVRLAFEIALRFLKSGRNQTLLIVLGISVGVAVQIFIGSLIQGLQIDLIDTTIGSTSHVTIASKEDGERIKNWERTVYESQISSSDVKNITPVLDGIATIDYEDDRASVVIRGFELEDADKIYKFKNNLYEGRFPAKRGEVLIGKELALKSGTRVNDDLSLITTNGGLYRVNVTGFFDLGVASVNDSWVVTDLETVGNILSVDGITAVEMQVNEVFMADEISRQVAYTLSDTDLKVDNWKDLNQSLLSGLNGQNISSYMIQVFVLVSVLLGISSVLAITVVQRSKQIGILKAMGITDRDASLIFVFQGSLLGVLGALMGIALGIGLLVVFSKFALKPDGTPIVPVYFSNGFVAISGMFAILTSITASLIPARLTSKLDPIEVINNG</sequence>
<evidence type="ECO:0000313" key="11">
    <source>
        <dbReference type="Proteomes" id="UP001524944"/>
    </source>
</evidence>
<gene>
    <name evidence="10" type="ORF">NVS47_02050</name>
</gene>
<keyword evidence="4 7" id="KW-0812">Transmembrane</keyword>
<comment type="caution">
    <text evidence="10">The sequence shown here is derived from an EMBL/GenBank/DDBJ whole genome shotgun (WGS) entry which is preliminary data.</text>
</comment>
<comment type="similarity">
    <text evidence="2">Belongs to the ABC-4 integral membrane protein family. LolC/E subfamily.</text>
</comment>
<keyword evidence="11" id="KW-1185">Reference proteome</keyword>
<feature type="domain" description="MacB-like periplasmic core" evidence="9">
    <location>
        <begin position="21"/>
        <end position="216"/>
    </location>
</feature>
<dbReference type="InterPro" id="IPR025857">
    <property type="entry name" value="MacB_PCD"/>
</dbReference>
<keyword evidence="5 7" id="KW-1133">Transmembrane helix</keyword>
<accession>A0ABT1Y1B3</accession>
<dbReference type="PANTHER" id="PTHR30489">
    <property type="entry name" value="LIPOPROTEIN-RELEASING SYSTEM TRANSMEMBRANE PROTEIN LOLE"/>
    <property type="match status" value="1"/>
</dbReference>
<keyword evidence="3" id="KW-1003">Cell membrane</keyword>
<dbReference type="RefSeq" id="WP_242965400.1">
    <property type="nucleotide sequence ID" value="NZ_CP022121.1"/>
</dbReference>
<feature type="domain" description="ABC3 transporter permease C-terminal" evidence="8">
    <location>
        <begin position="261"/>
        <end position="380"/>
    </location>
</feature>
<evidence type="ECO:0000256" key="5">
    <source>
        <dbReference type="ARBA" id="ARBA00022989"/>
    </source>
</evidence>
<dbReference type="InterPro" id="IPR051447">
    <property type="entry name" value="Lipoprotein-release_system"/>
</dbReference>
<evidence type="ECO:0000313" key="10">
    <source>
        <dbReference type="EMBL" id="MCR6544306.1"/>
    </source>
</evidence>
<evidence type="ECO:0000256" key="2">
    <source>
        <dbReference type="ARBA" id="ARBA00005236"/>
    </source>
</evidence>
<name>A0ABT1Y1B3_9FIRM</name>
<dbReference type="Proteomes" id="UP001524944">
    <property type="component" value="Unassembled WGS sequence"/>
</dbReference>
<feature type="transmembrane region" description="Helical" evidence="7">
    <location>
        <begin position="303"/>
        <end position="331"/>
    </location>
</feature>
<evidence type="ECO:0000259" key="8">
    <source>
        <dbReference type="Pfam" id="PF02687"/>
    </source>
</evidence>
<proteinExistence type="inferred from homology"/>
<protein>
    <submittedName>
        <fullName evidence="10">ABC transporter permease</fullName>
    </submittedName>
</protein>
<feature type="transmembrane region" description="Helical" evidence="7">
    <location>
        <begin position="259"/>
        <end position="282"/>
    </location>
</feature>
<comment type="subcellular location">
    <subcellularLocation>
        <location evidence="1">Cell membrane</location>
        <topology evidence="1">Multi-pass membrane protein</topology>
    </subcellularLocation>
</comment>
<evidence type="ECO:0000256" key="3">
    <source>
        <dbReference type="ARBA" id="ARBA00022475"/>
    </source>
</evidence>
<feature type="transmembrane region" description="Helical" evidence="7">
    <location>
        <begin position="21"/>
        <end position="42"/>
    </location>
</feature>
<evidence type="ECO:0000256" key="7">
    <source>
        <dbReference type="SAM" id="Phobius"/>
    </source>
</evidence>
<evidence type="ECO:0000256" key="1">
    <source>
        <dbReference type="ARBA" id="ARBA00004651"/>
    </source>
</evidence>
<feature type="transmembrane region" description="Helical" evidence="7">
    <location>
        <begin position="351"/>
        <end position="370"/>
    </location>
</feature>
<dbReference type="Pfam" id="PF02687">
    <property type="entry name" value="FtsX"/>
    <property type="match status" value="1"/>
</dbReference>
<organism evidence="10 11">
    <name type="scientific">Dehalobacterium formicoaceticum</name>
    <dbReference type="NCBI Taxonomy" id="51515"/>
    <lineage>
        <taxon>Bacteria</taxon>
        <taxon>Bacillati</taxon>
        <taxon>Bacillota</taxon>
        <taxon>Clostridia</taxon>
        <taxon>Eubacteriales</taxon>
        <taxon>Peptococcaceae</taxon>
        <taxon>Dehalobacterium</taxon>
    </lineage>
</organism>
<dbReference type="InterPro" id="IPR003838">
    <property type="entry name" value="ABC3_permease_C"/>
</dbReference>
<evidence type="ECO:0000256" key="4">
    <source>
        <dbReference type="ARBA" id="ARBA00022692"/>
    </source>
</evidence>
<evidence type="ECO:0000259" key="9">
    <source>
        <dbReference type="Pfam" id="PF12704"/>
    </source>
</evidence>
<dbReference type="Pfam" id="PF12704">
    <property type="entry name" value="MacB_PCD"/>
    <property type="match status" value="1"/>
</dbReference>
<keyword evidence="6 7" id="KW-0472">Membrane</keyword>
<reference evidence="10 11" key="1">
    <citation type="submission" date="2022-08" db="EMBL/GenBank/DDBJ databases">
        <title>Proteogenomics of the novel Dehalobacterium formicoaceticum strain EZ94 highlights a key role of methyltransferases during anaerobic dichloromethane degradation.</title>
        <authorList>
            <person name="Wasmund K."/>
        </authorList>
    </citation>
    <scope>NUCLEOTIDE SEQUENCE [LARGE SCALE GENOMIC DNA]</scope>
    <source>
        <strain evidence="10 11">EZ94</strain>
    </source>
</reference>